<evidence type="ECO:0000256" key="1">
    <source>
        <dbReference type="ARBA" id="ARBA00004442"/>
    </source>
</evidence>
<dbReference type="InterPro" id="IPR033985">
    <property type="entry name" value="SusD-like_N"/>
</dbReference>
<accession>A0A420VY92</accession>
<name>A0A420VY92_9SPHI</name>
<keyword evidence="4" id="KW-0472">Membrane</keyword>
<keyword evidence="3" id="KW-0732">Signal</keyword>
<protein>
    <submittedName>
        <fullName evidence="8">RagB/SusD family nutrient uptake outer membrane protein</fullName>
    </submittedName>
</protein>
<dbReference type="Proteomes" id="UP000282423">
    <property type="component" value="Unassembled WGS sequence"/>
</dbReference>
<evidence type="ECO:0000259" key="6">
    <source>
        <dbReference type="Pfam" id="PF07980"/>
    </source>
</evidence>
<feature type="domain" description="SusD-like N-terminal" evidence="7">
    <location>
        <begin position="93"/>
        <end position="215"/>
    </location>
</feature>
<dbReference type="Gene3D" id="1.25.40.390">
    <property type="match status" value="1"/>
</dbReference>
<evidence type="ECO:0000256" key="3">
    <source>
        <dbReference type="ARBA" id="ARBA00022729"/>
    </source>
</evidence>
<sequence length="580" mass="66546">MKRKFIYILLASLTLGSVQSCKIDELPETTVPDVGFWNTVADLRLAANYFYTTLPGLTQKEVNMDNWSTFAYPNDKGDPISDGSRVKPATSDDYDYSNIFQANKLIEKSKEVLAKGGDPKQVNWYVGEAHFFRAWYYFEMFKRFGGVPLITKTMLVDDPDVYLPRASREEVLQLIFDDLDYAIEALRTADEINTAKEYGRVSKTAALAFKSRVALFEGTREKFHKYGEFQKHLLMAKEAAEAVMSSNMHALFSQPATVNGQITNNAYFNLFQLAGEGRANRENILVRGYGISQDNSIVSTPVQRYYEGNSIVPTQNFVDNYVMVDGLPTNKSPLYQEPDKTMTHAEYFNKRDPRMAFTLFKRGDEYISGGNYTIPNPSRQRSGFGIRKYANEQFWARQASYIDKPVLRYAEVLLNYAEAVYELKESDEFIDDVDLDKTINQLRARLPQVNIGTAAAPNFVSMGKLTNALVASNGLNMREEIRRERNVELAFEGFAYWDLIRWKTAEVELPKTLLGSYLFTEYLTDKDQKWDAKTPINDKNYIILQDASLRRFETPRDYLWPIPTSEIAKNDKITQNPKWD</sequence>
<proteinExistence type="inferred from homology"/>
<evidence type="ECO:0000313" key="8">
    <source>
        <dbReference type="EMBL" id="RKO71292.1"/>
    </source>
</evidence>
<comment type="caution">
    <text evidence="8">The sequence shown here is derived from an EMBL/GenBank/DDBJ whole genome shotgun (WGS) entry which is preliminary data.</text>
</comment>
<dbReference type="InterPro" id="IPR012944">
    <property type="entry name" value="SusD_RagB_dom"/>
</dbReference>
<dbReference type="AlphaFoldDB" id="A0A420VY92"/>
<comment type="similarity">
    <text evidence="2">Belongs to the SusD family.</text>
</comment>
<evidence type="ECO:0000256" key="5">
    <source>
        <dbReference type="ARBA" id="ARBA00023237"/>
    </source>
</evidence>
<keyword evidence="9" id="KW-1185">Reference proteome</keyword>
<dbReference type="PROSITE" id="PS51257">
    <property type="entry name" value="PROKAR_LIPOPROTEIN"/>
    <property type="match status" value="1"/>
</dbReference>
<keyword evidence="5" id="KW-0998">Cell outer membrane</keyword>
<feature type="domain" description="RagB/SusD" evidence="6">
    <location>
        <begin position="294"/>
        <end position="579"/>
    </location>
</feature>
<dbReference type="Pfam" id="PF14322">
    <property type="entry name" value="SusD-like_3"/>
    <property type="match status" value="1"/>
</dbReference>
<dbReference type="GO" id="GO:0009279">
    <property type="term" value="C:cell outer membrane"/>
    <property type="evidence" value="ECO:0007669"/>
    <property type="project" value="UniProtKB-SubCell"/>
</dbReference>
<evidence type="ECO:0000313" key="9">
    <source>
        <dbReference type="Proteomes" id="UP000282423"/>
    </source>
</evidence>
<evidence type="ECO:0000259" key="7">
    <source>
        <dbReference type="Pfam" id="PF14322"/>
    </source>
</evidence>
<organism evidence="8 9">
    <name type="scientific">Sphingobacterium puteale</name>
    <dbReference type="NCBI Taxonomy" id="2420510"/>
    <lineage>
        <taxon>Bacteria</taxon>
        <taxon>Pseudomonadati</taxon>
        <taxon>Bacteroidota</taxon>
        <taxon>Sphingobacteriia</taxon>
        <taxon>Sphingobacteriales</taxon>
        <taxon>Sphingobacteriaceae</taxon>
        <taxon>Sphingobacterium</taxon>
    </lineage>
</organism>
<dbReference type="SUPFAM" id="SSF48452">
    <property type="entry name" value="TPR-like"/>
    <property type="match status" value="1"/>
</dbReference>
<gene>
    <name evidence="8" type="ORF">D7322_11015</name>
</gene>
<dbReference type="RefSeq" id="WP_121124170.1">
    <property type="nucleotide sequence ID" value="NZ_RBWS01000008.1"/>
</dbReference>
<evidence type="ECO:0000256" key="2">
    <source>
        <dbReference type="ARBA" id="ARBA00006275"/>
    </source>
</evidence>
<reference evidence="8 9" key="1">
    <citation type="submission" date="2018-10" db="EMBL/GenBank/DDBJ databases">
        <title>Sphingobacterium sp. M05W1-28.</title>
        <authorList>
            <person name="Cai H."/>
        </authorList>
    </citation>
    <scope>NUCLEOTIDE SEQUENCE [LARGE SCALE GENOMIC DNA]</scope>
    <source>
        <strain evidence="8 9">M05W1-28</strain>
    </source>
</reference>
<dbReference type="EMBL" id="RBWS01000008">
    <property type="protein sequence ID" value="RKO71292.1"/>
    <property type="molecule type" value="Genomic_DNA"/>
</dbReference>
<dbReference type="InterPro" id="IPR011990">
    <property type="entry name" value="TPR-like_helical_dom_sf"/>
</dbReference>
<evidence type="ECO:0000256" key="4">
    <source>
        <dbReference type="ARBA" id="ARBA00023136"/>
    </source>
</evidence>
<dbReference type="Pfam" id="PF07980">
    <property type="entry name" value="SusD_RagB"/>
    <property type="match status" value="1"/>
</dbReference>
<dbReference type="OrthoDB" id="5694214at2"/>
<comment type="subcellular location">
    <subcellularLocation>
        <location evidence="1">Cell outer membrane</location>
    </subcellularLocation>
</comment>